<dbReference type="InterPro" id="IPR036047">
    <property type="entry name" value="F-box-like_dom_sf"/>
</dbReference>
<gene>
    <name evidence="3" type="ORF">BLNAU_14008</name>
</gene>
<feature type="domain" description="F-box" evidence="2">
    <location>
        <begin position="6"/>
        <end position="52"/>
    </location>
</feature>
<dbReference type="SMART" id="SM00256">
    <property type="entry name" value="FBOX"/>
    <property type="match status" value="1"/>
</dbReference>
<proteinExistence type="predicted"/>
<dbReference type="EMBL" id="JARBJD010000125">
    <property type="protein sequence ID" value="KAK2951047.1"/>
    <property type="molecule type" value="Genomic_DNA"/>
</dbReference>
<feature type="transmembrane region" description="Helical" evidence="1">
    <location>
        <begin position="172"/>
        <end position="194"/>
    </location>
</feature>
<evidence type="ECO:0000313" key="4">
    <source>
        <dbReference type="Proteomes" id="UP001281761"/>
    </source>
</evidence>
<evidence type="ECO:0000256" key="1">
    <source>
        <dbReference type="SAM" id="Phobius"/>
    </source>
</evidence>
<keyword evidence="4" id="KW-1185">Reference proteome</keyword>
<dbReference type="PROSITE" id="PS50181">
    <property type="entry name" value="FBOX"/>
    <property type="match status" value="1"/>
</dbReference>
<feature type="transmembrane region" description="Helical" evidence="1">
    <location>
        <begin position="133"/>
        <end position="157"/>
    </location>
</feature>
<accession>A0ABQ9XI63</accession>
<keyword evidence="1" id="KW-0472">Membrane</keyword>
<evidence type="ECO:0000313" key="3">
    <source>
        <dbReference type="EMBL" id="KAK2951047.1"/>
    </source>
</evidence>
<evidence type="ECO:0000259" key="2">
    <source>
        <dbReference type="PROSITE" id="PS50181"/>
    </source>
</evidence>
<feature type="transmembrane region" description="Helical" evidence="1">
    <location>
        <begin position="283"/>
        <end position="305"/>
    </location>
</feature>
<feature type="transmembrane region" description="Helical" evidence="1">
    <location>
        <begin position="199"/>
        <end position="217"/>
    </location>
</feature>
<dbReference type="SUPFAM" id="SSF81383">
    <property type="entry name" value="F-box domain"/>
    <property type="match status" value="1"/>
</dbReference>
<dbReference type="Proteomes" id="UP001281761">
    <property type="component" value="Unassembled WGS sequence"/>
</dbReference>
<protein>
    <recommendedName>
        <fullName evidence="2">F-box domain-containing protein</fullName>
    </recommendedName>
</protein>
<reference evidence="3 4" key="1">
    <citation type="journal article" date="2022" name="bioRxiv">
        <title>Genomics of Preaxostyla Flagellates Illuminates Evolutionary Transitions and the Path Towards Mitochondrial Loss.</title>
        <authorList>
            <person name="Novak L.V.F."/>
            <person name="Treitli S.C."/>
            <person name="Pyrih J."/>
            <person name="Halakuc P."/>
            <person name="Pipaliya S.V."/>
            <person name="Vacek V."/>
            <person name="Brzon O."/>
            <person name="Soukal P."/>
            <person name="Eme L."/>
            <person name="Dacks J.B."/>
            <person name="Karnkowska A."/>
            <person name="Elias M."/>
            <person name="Hampl V."/>
        </authorList>
    </citation>
    <scope>NUCLEOTIDE SEQUENCE [LARGE SCALE GENOMIC DNA]</scope>
    <source>
        <strain evidence="3">NAU3</strain>
        <tissue evidence="3">Gut</tissue>
    </source>
</reference>
<feature type="transmembrane region" description="Helical" evidence="1">
    <location>
        <begin position="257"/>
        <end position="277"/>
    </location>
</feature>
<dbReference type="InterPro" id="IPR001810">
    <property type="entry name" value="F-box_dom"/>
</dbReference>
<feature type="transmembrane region" description="Helical" evidence="1">
    <location>
        <begin position="223"/>
        <end position="245"/>
    </location>
</feature>
<keyword evidence="1" id="KW-0812">Transmembrane</keyword>
<feature type="transmembrane region" description="Helical" evidence="1">
    <location>
        <begin position="351"/>
        <end position="373"/>
    </location>
</feature>
<keyword evidence="1" id="KW-1133">Transmembrane helix</keyword>
<name>A0ABQ9XI63_9EUKA</name>
<sequence length="417" mass="48583">MSGSTYYSLCDLSDLVLAEIFERCDLKTLATLRITNSKFAEILKNDQYWRQACITSVEQEQIELLPNREKYVRPSLFDPQNPLHYRHMNVFGMSNRGFLNTIKVYKEVNQEEPGDSTLDDRVRSYKRKKFCRFYLMMALGILVWSALTFSLVVMAFASEASSKGERKTILDYWTTSGIILAVLYVGVVTVFCFLERSGWFAFLYIGVVVFVLPGLWFDRIFTSSHWFGVIPISLLFLAFTVVICWQCCDHDIGRITAYCWLPLIYLCYLASFLLSTLKLDNVISLPWSIVMIPALFAVPFTSYVLHKTELDEDVFDVYSSTKQCCIWFWLAIVVWTQMILILLRSDKVFKFHYHFCFIPIYLAAVAVGIYFLVKSKEEYSDRSWAVRDRRNTLQTQLKQQQKERKAARLDQLLSELA</sequence>
<feature type="transmembrane region" description="Helical" evidence="1">
    <location>
        <begin position="326"/>
        <end position="345"/>
    </location>
</feature>
<dbReference type="Pfam" id="PF00646">
    <property type="entry name" value="F-box"/>
    <property type="match status" value="1"/>
</dbReference>
<organism evidence="3 4">
    <name type="scientific">Blattamonas nauphoetae</name>
    <dbReference type="NCBI Taxonomy" id="2049346"/>
    <lineage>
        <taxon>Eukaryota</taxon>
        <taxon>Metamonada</taxon>
        <taxon>Preaxostyla</taxon>
        <taxon>Oxymonadida</taxon>
        <taxon>Blattamonas</taxon>
    </lineage>
</organism>
<comment type="caution">
    <text evidence="3">The sequence shown here is derived from an EMBL/GenBank/DDBJ whole genome shotgun (WGS) entry which is preliminary data.</text>
</comment>